<organism evidence="1">
    <name type="scientific">marine metagenome</name>
    <dbReference type="NCBI Taxonomy" id="408172"/>
    <lineage>
        <taxon>unclassified sequences</taxon>
        <taxon>metagenomes</taxon>
        <taxon>ecological metagenomes</taxon>
    </lineage>
</organism>
<proteinExistence type="predicted"/>
<accession>A0A381VTQ8</accession>
<gene>
    <name evidence="1" type="ORF">METZ01_LOCUS96508</name>
</gene>
<dbReference type="EMBL" id="UINC01009749">
    <property type="protein sequence ID" value="SVA43654.1"/>
    <property type="molecule type" value="Genomic_DNA"/>
</dbReference>
<sequence>MQFGTGSLIFALVCASAALSGCSSSTSSGTTGGNGTIVVPLAGYWTGSWSRDTTLTDLINDTEDVATNLDPEDGVARLQITSASGSSQTISGDLLMSGFSCFDTGRISGSWSGSNIGMTAVSGSTQVSTSGVSATVTQVSGGTGYTSVPTVTFSAPELSNGTTATGIAAIGGTAGVASIAATEAGSGYSQATTTATITAPDLAGGVQATATVTLGSDNATAGYVVTEAGSGYTTAPGVTVVDTDTDSPGVGAVATASLTDTSALGLVTHIIVEEAGSGYESAPTISITGGGGSGASFTAALANTVTIAGTGIRLSLSGHQTAGGQIKLAYSVASGDTCEAKRGSITLNKSG</sequence>
<dbReference type="AlphaFoldDB" id="A0A381VTQ8"/>
<protein>
    <submittedName>
        <fullName evidence="1">Uncharacterized protein</fullName>
    </submittedName>
</protein>
<evidence type="ECO:0000313" key="1">
    <source>
        <dbReference type="EMBL" id="SVA43654.1"/>
    </source>
</evidence>
<reference evidence="1" key="1">
    <citation type="submission" date="2018-05" db="EMBL/GenBank/DDBJ databases">
        <authorList>
            <person name="Lanie J.A."/>
            <person name="Ng W.-L."/>
            <person name="Kazmierczak K.M."/>
            <person name="Andrzejewski T.M."/>
            <person name="Davidsen T.M."/>
            <person name="Wayne K.J."/>
            <person name="Tettelin H."/>
            <person name="Glass J.I."/>
            <person name="Rusch D."/>
            <person name="Podicherti R."/>
            <person name="Tsui H.-C.T."/>
            <person name="Winkler M.E."/>
        </authorList>
    </citation>
    <scope>NUCLEOTIDE SEQUENCE</scope>
</reference>
<name>A0A381VTQ8_9ZZZZ</name>